<dbReference type="InterPro" id="IPR036864">
    <property type="entry name" value="Zn2-C6_fun-type_DNA-bd_sf"/>
</dbReference>
<feature type="compositionally biased region" description="Polar residues" evidence="5">
    <location>
        <begin position="75"/>
        <end position="90"/>
    </location>
</feature>
<evidence type="ECO:0000313" key="7">
    <source>
        <dbReference type="EMBL" id="QKX58589.1"/>
    </source>
</evidence>
<feature type="region of interest" description="Disordered" evidence="5">
    <location>
        <begin position="214"/>
        <end position="247"/>
    </location>
</feature>
<keyword evidence="8" id="KW-1185">Reference proteome</keyword>
<keyword evidence="4" id="KW-0539">Nucleus</keyword>
<dbReference type="PROSITE" id="PS50048">
    <property type="entry name" value="ZN2_CY6_FUNGAL_2"/>
    <property type="match status" value="1"/>
</dbReference>
<dbReference type="KEGG" id="trg:TRUGW13939_05714"/>
<dbReference type="CDD" id="cd00067">
    <property type="entry name" value="GAL4"/>
    <property type="match status" value="1"/>
</dbReference>
<gene>
    <name evidence="7" type="ORF">TRUGW13939_05714</name>
</gene>
<dbReference type="GO" id="GO:0008270">
    <property type="term" value="F:zinc ion binding"/>
    <property type="evidence" value="ECO:0007669"/>
    <property type="project" value="InterPro"/>
</dbReference>
<evidence type="ECO:0000256" key="2">
    <source>
        <dbReference type="ARBA" id="ARBA00023125"/>
    </source>
</evidence>
<dbReference type="Pfam" id="PF00172">
    <property type="entry name" value="Zn_clus"/>
    <property type="match status" value="1"/>
</dbReference>
<accession>A0A7H8QWZ6</accession>
<reference evidence="8" key="1">
    <citation type="submission" date="2020-06" db="EMBL/GenBank/DDBJ databases">
        <title>A chromosome-scale genome assembly of Talaromyces rugulosus W13939.</title>
        <authorList>
            <person name="Wang B."/>
            <person name="Guo L."/>
            <person name="Ye K."/>
            <person name="Wang L."/>
        </authorList>
    </citation>
    <scope>NUCLEOTIDE SEQUENCE [LARGE SCALE GENOMIC DNA]</scope>
    <source>
        <strain evidence="8">W13939</strain>
    </source>
</reference>
<protein>
    <recommendedName>
        <fullName evidence="6">Zn(2)-C6 fungal-type domain-containing protein</fullName>
    </recommendedName>
</protein>
<feature type="region of interest" description="Disordered" evidence="5">
    <location>
        <begin position="437"/>
        <end position="465"/>
    </location>
</feature>
<keyword evidence="1" id="KW-0805">Transcription regulation</keyword>
<dbReference type="GO" id="GO:0000981">
    <property type="term" value="F:DNA-binding transcription factor activity, RNA polymerase II-specific"/>
    <property type="evidence" value="ECO:0007669"/>
    <property type="project" value="InterPro"/>
</dbReference>
<dbReference type="Proteomes" id="UP000509510">
    <property type="component" value="Chromosome III"/>
</dbReference>
<dbReference type="GeneID" id="55993211"/>
<evidence type="ECO:0000256" key="4">
    <source>
        <dbReference type="ARBA" id="ARBA00023242"/>
    </source>
</evidence>
<evidence type="ECO:0000256" key="3">
    <source>
        <dbReference type="ARBA" id="ARBA00023163"/>
    </source>
</evidence>
<dbReference type="GO" id="GO:0003677">
    <property type="term" value="F:DNA binding"/>
    <property type="evidence" value="ECO:0007669"/>
    <property type="project" value="UniProtKB-KW"/>
</dbReference>
<evidence type="ECO:0000256" key="1">
    <source>
        <dbReference type="ARBA" id="ARBA00023015"/>
    </source>
</evidence>
<sequence length="500" mass="54939">MDEGQFRRACDRCHNHKLRCKRNGASGCLRCIKAGVNCVFSPSLRVRKSRQGPAVDSEEGDQSLSSAADSNSNAKQQDNVPGPTTNQMLHSVSDPDGCVGIEDIMQFDLGSMDWSSQDADKSEYSLHPATRPLSKHDEAQQISLSSSDSIMESPKTTYTEFFAAPYKDVGGSQMNSHPGDTSADYASASAATPWILQTTQIGQMSPYQPQSLLSEDYQSSSNQKSVEDGGPPRYASGGDANPRVSRRDTWVRRLSNINIKLYQHAALISPRSSTHSSNYGSFPDGDGSFLPNKDVAVDQTFIITLQLLEILNNQHTPPNGSLRGTFADSPDHGTLLLIFSSYLRLLDVYSAIFHRLHTSLGPHPSRPSTSASTHHPSSTVCGTDAPNNACLPRFPTLRIGDFSLQAPSSLNALLVVQLAEQLLQRIYIAMQHLNRRRPQRHSVSESSHPRRPRDRYDTLDGDAEDSNVGDVSEVLLRSVQKCQMEAMGILREVKRALNSR</sequence>
<evidence type="ECO:0000256" key="5">
    <source>
        <dbReference type="SAM" id="MobiDB-lite"/>
    </source>
</evidence>
<feature type="compositionally biased region" description="Polar residues" evidence="5">
    <location>
        <begin position="214"/>
        <end position="224"/>
    </location>
</feature>
<keyword evidence="2" id="KW-0238">DNA-binding</keyword>
<dbReference type="PROSITE" id="PS00463">
    <property type="entry name" value="ZN2_CY6_FUNGAL_1"/>
    <property type="match status" value="1"/>
</dbReference>
<dbReference type="AlphaFoldDB" id="A0A7H8QWZ6"/>
<dbReference type="InterPro" id="IPR001138">
    <property type="entry name" value="Zn2Cys6_DnaBD"/>
</dbReference>
<proteinExistence type="predicted"/>
<evidence type="ECO:0000259" key="6">
    <source>
        <dbReference type="PROSITE" id="PS50048"/>
    </source>
</evidence>
<dbReference type="Gene3D" id="4.10.240.10">
    <property type="entry name" value="Zn(2)-C6 fungal-type DNA-binding domain"/>
    <property type="match status" value="1"/>
</dbReference>
<evidence type="ECO:0000313" key="8">
    <source>
        <dbReference type="Proteomes" id="UP000509510"/>
    </source>
</evidence>
<feature type="region of interest" description="Disordered" evidence="5">
    <location>
        <begin position="47"/>
        <end position="95"/>
    </location>
</feature>
<dbReference type="SUPFAM" id="SSF57701">
    <property type="entry name" value="Zn2/Cys6 DNA-binding domain"/>
    <property type="match status" value="1"/>
</dbReference>
<keyword evidence="3" id="KW-0804">Transcription</keyword>
<feature type="domain" description="Zn(2)-C6 fungal-type" evidence="6">
    <location>
        <begin position="9"/>
        <end position="40"/>
    </location>
</feature>
<organism evidence="7 8">
    <name type="scientific">Talaromyces rugulosus</name>
    <name type="common">Penicillium rugulosum</name>
    <dbReference type="NCBI Taxonomy" id="121627"/>
    <lineage>
        <taxon>Eukaryota</taxon>
        <taxon>Fungi</taxon>
        <taxon>Dikarya</taxon>
        <taxon>Ascomycota</taxon>
        <taxon>Pezizomycotina</taxon>
        <taxon>Eurotiomycetes</taxon>
        <taxon>Eurotiomycetidae</taxon>
        <taxon>Eurotiales</taxon>
        <taxon>Trichocomaceae</taxon>
        <taxon>Talaromyces</taxon>
        <taxon>Talaromyces sect. Islandici</taxon>
    </lineage>
</organism>
<dbReference type="EMBL" id="CP055900">
    <property type="protein sequence ID" value="QKX58589.1"/>
    <property type="molecule type" value="Genomic_DNA"/>
</dbReference>
<feature type="region of interest" description="Disordered" evidence="5">
    <location>
        <begin position="362"/>
        <end position="385"/>
    </location>
</feature>
<feature type="compositionally biased region" description="Low complexity" evidence="5">
    <location>
        <begin position="63"/>
        <end position="74"/>
    </location>
</feature>
<name>A0A7H8QWZ6_TALRU</name>
<dbReference type="SMART" id="SM00066">
    <property type="entry name" value="GAL4"/>
    <property type="match status" value="1"/>
</dbReference>
<feature type="compositionally biased region" description="Low complexity" evidence="5">
    <location>
        <begin position="362"/>
        <end position="379"/>
    </location>
</feature>
<dbReference type="RefSeq" id="XP_035344767.1">
    <property type="nucleotide sequence ID" value="XM_035488874.1"/>
</dbReference>
<dbReference type="OrthoDB" id="4330117at2759"/>